<dbReference type="SUPFAM" id="SSF52833">
    <property type="entry name" value="Thioredoxin-like"/>
    <property type="match status" value="1"/>
</dbReference>
<name>A0A381DHI1_9BACT</name>
<accession>A0A381DHI1</accession>
<protein>
    <submittedName>
        <fullName evidence="1">Thioredoxin domain-containing protein</fullName>
    </submittedName>
</protein>
<reference evidence="1 2" key="1">
    <citation type="submission" date="2018-06" db="EMBL/GenBank/DDBJ databases">
        <authorList>
            <consortium name="Pathogen Informatics"/>
            <person name="Doyle S."/>
        </authorList>
    </citation>
    <scope>NUCLEOTIDE SEQUENCE [LARGE SCALE GENOMIC DNA]</scope>
    <source>
        <strain evidence="1 2">NCTC12475</strain>
    </source>
</reference>
<proteinExistence type="predicted"/>
<dbReference type="InterPro" id="IPR036249">
    <property type="entry name" value="Thioredoxin-like_sf"/>
</dbReference>
<dbReference type="OrthoDB" id="5338962at2"/>
<dbReference type="PROSITE" id="PS51257">
    <property type="entry name" value="PROKAR_LIPOPROTEIN"/>
    <property type="match status" value="1"/>
</dbReference>
<evidence type="ECO:0000313" key="1">
    <source>
        <dbReference type="EMBL" id="SUX09703.1"/>
    </source>
</evidence>
<keyword evidence="2" id="KW-1185">Reference proteome</keyword>
<gene>
    <name evidence="1" type="ORF">NCTC12475_00157</name>
</gene>
<evidence type="ECO:0000313" key="2">
    <source>
        <dbReference type="Proteomes" id="UP000254920"/>
    </source>
</evidence>
<dbReference type="STRING" id="32024.GCA_000788295_00074"/>
<sequence>MKKLILAITLVIFFIGCQNQESTNNAQANAPKQIKVGEEITLNSVFDSNITIVRTQNGFKLKDSNKIIMFDIFGTFCEPCRAEASNLMDYQLKNSNDMMMIGLIHFENITDKEIIENFSKKYNAYYFITNSDRNADIIDQILKDIDYKDALQIPFKVVLKDGKYQKLSDNLHKNSKEMKNFYLGYVTVPLLQNDLERIKNASN</sequence>
<dbReference type="Proteomes" id="UP000254920">
    <property type="component" value="Unassembled WGS sequence"/>
</dbReference>
<dbReference type="RefSeq" id="WP_089182435.1">
    <property type="nucleotide sequence ID" value="NZ_CP043427.1"/>
</dbReference>
<dbReference type="Gene3D" id="3.40.30.10">
    <property type="entry name" value="Glutaredoxin"/>
    <property type="match status" value="1"/>
</dbReference>
<organism evidence="1 2">
    <name type="scientific">Campylobacter sputorum subsp. sputorum</name>
    <dbReference type="NCBI Taxonomy" id="32024"/>
    <lineage>
        <taxon>Bacteria</taxon>
        <taxon>Pseudomonadati</taxon>
        <taxon>Campylobacterota</taxon>
        <taxon>Epsilonproteobacteria</taxon>
        <taxon>Campylobacterales</taxon>
        <taxon>Campylobacteraceae</taxon>
        <taxon>Campylobacter</taxon>
    </lineage>
</organism>
<dbReference type="GeneID" id="93090607"/>
<dbReference type="AlphaFoldDB" id="A0A381DHI1"/>
<dbReference type="EMBL" id="UFVD01000001">
    <property type="protein sequence ID" value="SUX09703.1"/>
    <property type="molecule type" value="Genomic_DNA"/>
</dbReference>